<keyword evidence="2" id="KW-1185">Reference proteome</keyword>
<organism evidence="1 2">
    <name type="scientific">Nostoc sphaeroides CCNUC1</name>
    <dbReference type="NCBI Taxonomy" id="2653204"/>
    <lineage>
        <taxon>Bacteria</taxon>
        <taxon>Bacillati</taxon>
        <taxon>Cyanobacteriota</taxon>
        <taxon>Cyanophyceae</taxon>
        <taxon>Nostocales</taxon>
        <taxon>Nostocaceae</taxon>
        <taxon>Nostoc</taxon>
    </lineage>
</organism>
<dbReference type="AlphaFoldDB" id="A0A5P8W845"/>
<accession>A0A5P8W845</accession>
<dbReference type="Proteomes" id="UP000326678">
    <property type="component" value="Chromosome Gxm1"/>
</dbReference>
<reference evidence="1 2" key="1">
    <citation type="submission" date="2019-10" db="EMBL/GenBank/DDBJ databases">
        <title>Genomic and transcriptomic insights into the perfect genentic adaptation of a filamentous nitrogen-fixing cyanobacterium to rice fields.</title>
        <authorList>
            <person name="Chen Z."/>
        </authorList>
    </citation>
    <scope>NUCLEOTIDE SEQUENCE [LARGE SCALE GENOMIC DNA]</scope>
    <source>
        <strain evidence="1">CCNUC1</strain>
    </source>
</reference>
<evidence type="ECO:0000313" key="2">
    <source>
        <dbReference type="Proteomes" id="UP000326678"/>
    </source>
</evidence>
<protein>
    <submittedName>
        <fullName evidence="1">Uncharacterized protein</fullName>
    </submittedName>
</protein>
<proteinExistence type="predicted"/>
<dbReference type="EMBL" id="CP045226">
    <property type="protein sequence ID" value="QFS48834.1"/>
    <property type="molecule type" value="Genomic_DNA"/>
</dbReference>
<evidence type="ECO:0000313" key="1">
    <source>
        <dbReference type="EMBL" id="QFS48834.1"/>
    </source>
</evidence>
<gene>
    <name evidence="1" type="ORF">GXM_06328</name>
</gene>
<name>A0A5P8W845_9NOSO</name>
<sequence length="37" mass="4473">MIVRIIQVKTFVLYKKMYTDQIIPAECFTLLAFRLHE</sequence>
<dbReference type="KEGG" id="nsh:GXM_06328"/>